<dbReference type="AlphaFoldDB" id="A0A6J6P567"/>
<accession>A0A6J6P567</accession>
<name>A0A6J6P567_9ZZZZ</name>
<reference evidence="1" key="1">
    <citation type="submission" date="2020-05" db="EMBL/GenBank/DDBJ databases">
        <authorList>
            <person name="Chiriac C."/>
            <person name="Salcher M."/>
            <person name="Ghai R."/>
            <person name="Kavagutti S V."/>
        </authorList>
    </citation>
    <scope>NUCLEOTIDE SEQUENCE</scope>
</reference>
<protein>
    <submittedName>
        <fullName evidence="1">Unannotated protein</fullName>
    </submittedName>
</protein>
<gene>
    <name evidence="1" type="ORF">UFOPK2366_00908</name>
</gene>
<dbReference type="EMBL" id="CAEZXM010000151">
    <property type="protein sequence ID" value="CAB4694029.1"/>
    <property type="molecule type" value="Genomic_DNA"/>
</dbReference>
<proteinExistence type="predicted"/>
<organism evidence="1">
    <name type="scientific">freshwater metagenome</name>
    <dbReference type="NCBI Taxonomy" id="449393"/>
    <lineage>
        <taxon>unclassified sequences</taxon>
        <taxon>metagenomes</taxon>
        <taxon>ecological metagenomes</taxon>
    </lineage>
</organism>
<sequence length="143" mass="15320">MLVAQRGDVGIDADHHGEVIKLNSCTEHRAANLKVGWAWSGLRLGVNMALQAIDCCSLDANGGLVAAQQGPQLIALVTQCADIVGGRRRLNRLADSDLEFGGTNRAKLSELAAEPISLELDRLECHHSALEFFELGAQRLHAG</sequence>
<evidence type="ECO:0000313" key="1">
    <source>
        <dbReference type="EMBL" id="CAB4694029.1"/>
    </source>
</evidence>